<dbReference type="Pfam" id="PF07732">
    <property type="entry name" value="Cu-oxidase_3"/>
    <property type="match status" value="1"/>
</dbReference>
<dbReference type="RefSeq" id="WP_126989498.1">
    <property type="nucleotide sequence ID" value="NZ_JTFC01000009.1"/>
</dbReference>
<dbReference type="Pfam" id="PF07731">
    <property type="entry name" value="Cu-oxidase_2"/>
    <property type="match status" value="1"/>
</dbReference>
<dbReference type="Pfam" id="PF00394">
    <property type="entry name" value="Cu-oxidase"/>
    <property type="match status" value="1"/>
</dbReference>
<evidence type="ECO:0000313" key="8">
    <source>
        <dbReference type="EMBL" id="RUS57918.1"/>
    </source>
</evidence>
<dbReference type="GO" id="GO:0005507">
    <property type="term" value="F:copper ion binding"/>
    <property type="evidence" value="ECO:0007669"/>
    <property type="project" value="InterPro"/>
</dbReference>
<dbReference type="InterPro" id="IPR011706">
    <property type="entry name" value="Cu-oxidase_C"/>
</dbReference>
<dbReference type="PANTHER" id="PTHR48267:SF1">
    <property type="entry name" value="BILIRUBIN OXIDASE"/>
    <property type="match status" value="1"/>
</dbReference>
<evidence type="ECO:0000256" key="3">
    <source>
        <dbReference type="ARBA" id="ARBA00023002"/>
    </source>
</evidence>
<keyword evidence="2" id="KW-0479">Metal-binding</keyword>
<dbReference type="GO" id="GO:0016491">
    <property type="term" value="F:oxidoreductase activity"/>
    <property type="evidence" value="ECO:0007669"/>
    <property type="project" value="UniProtKB-KW"/>
</dbReference>
<dbReference type="Proteomes" id="UP000288623">
    <property type="component" value="Unassembled WGS sequence"/>
</dbReference>
<dbReference type="InterPro" id="IPR008972">
    <property type="entry name" value="Cupredoxin"/>
</dbReference>
<evidence type="ECO:0000259" key="6">
    <source>
        <dbReference type="Pfam" id="PF07731"/>
    </source>
</evidence>
<accession>A0A433RXA7</accession>
<keyword evidence="3" id="KW-0560">Oxidoreductase</keyword>
<sequence length="492" mass="54465">MKKTLIASLLVGTALLAACGNENASTEDTTEASKHQHSMANTHQNGSMDHEQLVLKDNKGTNTLTFPAVIKPDSVKGKKVEYSLTAQAGTTELFNGYETKTYGYNGNLLGPTLRLKEGQHVTIHLKNDLPEATTFHWHGLEVSGKADGGPHALIEPGEEKIIQFTVTQQAATLWYHPHPMGNTAQQVYKGLAGLLYIEDANAEALDLPEDYGENDFPIILQDRAFVKGKQLDYSKVANIDGTYGDTMMINGVINPVLKTEKKLVRLRVLNGSNARNYNVHFDNDMAFTQIATDGGFLNKPQKMKELLLGAGERAEILVDLSKVKGKRVSLVNDQNVVLLPIDVNDTKSAVNASTKLNTIKVDKALLEQQPTKVVKMEGMRENVTINGKKFDEKRVDFTQKKGETEVWEIDNAITDEGGMIHPFHIHGTQFLVLSVNGEKPEPSLQGYKDTITLQPGQKARIAVKFPYEGMYMFHCHILEHEDNGMMGQIEVK</sequence>
<dbReference type="PROSITE" id="PS00080">
    <property type="entry name" value="MULTICOPPER_OXIDASE2"/>
    <property type="match status" value="1"/>
</dbReference>
<dbReference type="InterPro" id="IPR011707">
    <property type="entry name" value="Cu-oxidase-like_N"/>
</dbReference>
<keyword evidence="9" id="KW-1185">Reference proteome</keyword>
<dbReference type="EMBL" id="JTFC01000009">
    <property type="protein sequence ID" value="RUS57918.1"/>
    <property type="molecule type" value="Genomic_DNA"/>
</dbReference>
<keyword evidence="4" id="KW-0732">Signal</keyword>
<dbReference type="Gene3D" id="2.60.40.420">
    <property type="entry name" value="Cupredoxins - blue copper proteins"/>
    <property type="match status" value="3"/>
</dbReference>
<dbReference type="CDD" id="cd04232">
    <property type="entry name" value="CuRO_1_CueO_FtsP"/>
    <property type="match status" value="1"/>
</dbReference>
<feature type="domain" description="Plastocyanin-like" evidence="6">
    <location>
        <begin position="373"/>
        <end position="491"/>
    </location>
</feature>
<feature type="domain" description="Plastocyanin-like" evidence="7">
    <location>
        <begin position="90"/>
        <end position="201"/>
    </location>
</feature>
<dbReference type="CDD" id="cd13890">
    <property type="entry name" value="CuRO_3_CueO_FtsP"/>
    <property type="match status" value="1"/>
</dbReference>
<comment type="similarity">
    <text evidence="1">Belongs to the multicopper oxidase family.</text>
</comment>
<feature type="domain" description="Plastocyanin-like" evidence="5">
    <location>
        <begin position="244"/>
        <end position="322"/>
    </location>
</feature>
<name>A0A433RXA7_9BACL</name>
<protein>
    <submittedName>
        <fullName evidence="8">Multicopper oxidase</fullName>
    </submittedName>
</protein>
<evidence type="ECO:0000256" key="1">
    <source>
        <dbReference type="ARBA" id="ARBA00010609"/>
    </source>
</evidence>
<dbReference type="SUPFAM" id="SSF49503">
    <property type="entry name" value="Cupredoxins"/>
    <property type="match status" value="3"/>
</dbReference>
<dbReference type="PROSITE" id="PS51257">
    <property type="entry name" value="PROKAR_LIPOPROTEIN"/>
    <property type="match status" value="1"/>
</dbReference>
<evidence type="ECO:0000256" key="4">
    <source>
        <dbReference type="SAM" id="SignalP"/>
    </source>
</evidence>
<dbReference type="OrthoDB" id="9757546at2"/>
<evidence type="ECO:0000313" key="9">
    <source>
        <dbReference type="Proteomes" id="UP000288623"/>
    </source>
</evidence>
<gene>
    <name evidence="8" type="ORF">QI30_03115</name>
</gene>
<reference evidence="8 9" key="1">
    <citation type="submission" date="2014-11" db="EMBL/GenBank/DDBJ databases">
        <title>Genome sequence and analysis of novel Kurthia sp.</title>
        <authorList>
            <person name="Lawson J.N."/>
            <person name="Gonzalez J.E."/>
            <person name="Rinauldi L."/>
            <person name="Xuan Z."/>
            <person name="Firman A."/>
            <person name="Shaddox L."/>
            <person name="Trudeau A."/>
            <person name="Shah S."/>
            <person name="Reiman D."/>
        </authorList>
    </citation>
    <scope>NUCLEOTIDE SEQUENCE [LARGE SCALE GENOMIC DNA]</scope>
    <source>
        <strain evidence="8 9">3B1D</strain>
    </source>
</reference>
<dbReference type="InterPro" id="IPR045087">
    <property type="entry name" value="Cu-oxidase_fam"/>
</dbReference>
<organism evidence="8 9">
    <name type="scientific">Candidatus Kurthia intestinigallinarum</name>
    <dbReference type="NCBI Taxonomy" id="1562256"/>
    <lineage>
        <taxon>Bacteria</taxon>
        <taxon>Bacillati</taxon>
        <taxon>Bacillota</taxon>
        <taxon>Bacilli</taxon>
        <taxon>Bacillales</taxon>
        <taxon>Caryophanaceae</taxon>
        <taxon>Kurthia</taxon>
    </lineage>
</organism>
<evidence type="ECO:0000259" key="7">
    <source>
        <dbReference type="Pfam" id="PF07732"/>
    </source>
</evidence>
<dbReference type="InterPro" id="IPR002355">
    <property type="entry name" value="Cu_oxidase_Cu_BS"/>
</dbReference>
<proteinExistence type="inferred from homology"/>
<dbReference type="PANTHER" id="PTHR48267">
    <property type="entry name" value="CUPREDOXIN SUPERFAMILY PROTEIN"/>
    <property type="match status" value="1"/>
</dbReference>
<feature type="signal peptide" evidence="4">
    <location>
        <begin position="1"/>
        <end position="24"/>
    </location>
</feature>
<evidence type="ECO:0000256" key="2">
    <source>
        <dbReference type="ARBA" id="ARBA00022723"/>
    </source>
</evidence>
<evidence type="ECO:0000259" key="5">
    <source>
        <dbReference type="Pfam" id="PF00394"/>
    </source>
</evidence>
<dbReference type="InterPro" id="IPR001117">
    <property type="entry name" value="Cu-oxidase_2nd"/>
</dbReference>
<dbReference type="AlphaFoldDB" id="A0A433RXA7"/>
<feature type="chain" id="PRO_5019515190" evidence="4">
    <location>
        <begin position="25"/>
        <end position="492"/>
    </location>
</feature>
<comment type="caution">
    <text evidence="8">The sequence shown here is derived from an EMBL/GenBank/DDBJ whole genome shotgun (WGS) entry which is preliminary data.</text>
</comment>
<dbReference type="CDD" id="cd13867">
    <property type="entry name" value="CuRO_2_CueO_FtsP"/>
    <property type="match status" value="1"/>
</dbReference>